<comment type="caution">
    <text evidence="2">The sequence shown here is derived from an EMBL/GenBank/DDBJ whole genome shotgun (WGS) entry which is preliminary data.</text>
</comment>
<evidence type="ECO:0000313" key="2">
    <source>
        <dbReference type="EMBL" id="GKV35113.1"/>
    </source>
</evidence>
<reference evidence="2 3" key="1">
    <citation type="journal article" date="2021" name="Commun. Biol.">
        <title>The genome of Shorea leprosula (Dipterocarpaceae) highlights the ecological relevance of drought in aseasonal tropical rainforests.</title>
        <authorList>
            <person name="Ng K.K.S."/>
            <person name="Kobayashi M.J."/>
            <person name="Fawcett J.A."/>
            <person name="Hatakeyama M."/>
            <person name="Paape T."/>
            <person name="Ng C.H."/>
            <person name="Ang C.C."/>
            <person name="Tnah L.H."/>
            <person name="Lee C.T."/>
            <person name="Nishiyama T."/>
            <person name="Sese J."/>
            <person name="O'Brien M.J."/>
            <person name="Copetti D."/>
            <person name="Mohd Noor M.I."/>
            <person name="Ong R.C."/>
            <person name="Putra M."/>
            <person name="Sireger I.Z."/>
            <person name="Indrioko S."/>
            <person name="Kosugi Y."/>
            <person name="Izuno A."/>
            <person name="Isagi Y."/>
            <person name="Lee S.L."/>
            <person name="Shimizu K.K."/>
        </authorList>
    </citation>
    <scope>NUCLEOTIDE SEQUENCE [LARGE SCALE GENOMIC DNA]</scope>
    <source>
        <strain evidence="2">214</strain>
    </source>
</reference>
<name>A0AAV5LCY7_9ROSI</name>
<protein>
    <recommendedName>
        <fullName evidence="4">Secreted protein</fullName>
    </recommendedName>
</protein>
<keyword evidence="3" id="KW-1185">Reference proteome</keyword>
<evidence type="ECO:0008006" key="4">
    <source>
        <dbReference type="Google" id="ProtNLM"/>
    </source>
</evidence>
<keyword evidence="1" id="KW-0732">Signal</keyword>
<feature type="chain" id="PRO_5043752997" description="Secreted protein" evidence="1">
    <location>
        <begin position="26"/>
        <end position="90"/>
    </location>
</feature>
<gene>
    <name evidence="2" type="ORF">SLEP1_g43427</name>
</gene>
<organism evidence="2 3">
    <name type="scientific">Rubroshorea leprosula</name>
    <dbReference type="NCBI Taxonomy" id="152421"/>
    <lineage>
        <taxon>Eukaryota</taxon>
        <taxon>Viridiplantae</taxon>
        <taxon>Streptophyta</taxon>
        <taxon>Embryophyta</taxon>
        <taxon>Tracheophyta</taxon>
        <taxon>Spermatophyta</taxon>
        <taxon>Magnoliopsida</taxon>
        <taxon>eudicotyledons</taxon>
        <taxon>Gunneridae</taxon>
        <taxon>Pentapetalae</taxon>
        <taxon>rosids</taxon>
        <taxon>malvids</taxon>
        <taxon>Malvales</taxon>
        <taxon>Dipterocarpaceae</taxon>
        <taxon>Rubroshorea</taxon>
    </lineage>
</organism>
<evidence type="ECO:0000256" key="1">
    <source>
        <dbReference type="SAM" id="SignalP"/>
    </source>
</evidence>
<dbReference type="Proteomes" id="UP001054252">
    <property type="component" value="Unassembled WGS sequence"/>
</dbReference>
<accession>A0AAV5LCY7</accession>
<proteinExistence type="predicted"/>
<feature type="signal peptide" evidence="1">
    <location>
        <begin position="1"/>
        <end position="25"/>
    </location>
</feature>
<dbReference type="EMBL" id="BPVZ01000109">
    <property type="protein sequence ID" value="GKV35113.1"/>
    <property type="molecule type" value="Genomic_DNA"/>
</dbReference>
<sequence>MPPSLCRIQICIALFFSLVRRVLLGLNPLAFSVCHEFPLPGSRRLPHQPSSGSAGWNSGFDRSVTVALGLAFSHVGTCRYVIDDDPASGG</sequence>
<dbReference type="AlphaFoldDB" id="A0AAV5LCY7"/>
<evidence type="ECO:0000313" key="3">
    <source>
        <dbReference type="Proteomes" id="UP001054252"/>
    </source>
</evidence>